<comment type="caution">
    <text evidence="1">The sequence shown here is derived from an EMBL/GenBank/DDBJ whole genome shotgun (WGS) entry which is preliminary data.</text>
</comment>
<proteinExistence type="predicted"/>
<protein>
    <submittedName>
        <fullName evidence="1">Uncharacterized protein</fullName>
    </submittedName>
</protein>
<dbReference type="EMBL" id="JACAZI010000002">
    <property type="protein sequence ID" value="KAF7368241.1"/>
    <property type="molecule type" value="Genomic_DNA"/>
</dbReference>
<name>A0A8H6Z1N4_9AGAR</name>
<dbReference type="GO" id="GO:0007166">
    <property type="term" value="P:cell surface receptor signaling pathway"/>
    <property type="evidence" value="ECO:0007669"/>
    <property type="project" value="InterPro"/>
</dbReference>
<organism evidence="1 2">
    <name type="scientific">Mycena venus</name>
    <dbReference type="NCBI Taxonomy" id="2733690"/>
    <lineage>
        <taxon>Eukaryota</taxon>
        <taxon>Fungi</taxon>
        <taxon>Dikarya</taxon>
        <taxon>Basidiomycota</taxon>
        <taxon>Agaricomycotina</taxon>
        <taxon>Agaricomycetes</taxon>
        <taxon>Agaricomycetidae</taxon>
        <taxon>Agaricales</taxon>
        <taxon>Marasmiineae</taxon>
        <taxon>Mycenaceae</taxon>
        <taxon>Mycena</taxon>
    </lineage>
</organism>
<dbReference type="Gene3D" id="1.20.930.20">
    <property type="entry name" value="Adaptor protein Cbl, N-terminal domain"/>
    <property type="match status" value="1"/>
</dbReference>
<gene>
    <name evidence="1" type="ORF">MVEN_00144200</name>
</gene>
<dbReference type="OrthoDB" id="3026621at2759"/>
<sequence length="222" mass="24569">MPSQPTVMQARLKNIATCLTGAAATVDVLADNLKNPALDAISTTTQSLSKSVETIKQNKSDCAQLLEETHKLLNAIILVYIKSETGAELAPSVLTHIVKFTKTLHQIHAFLEAQQKTSSVKKLFRQGEMSRLLKECKTGLQEGLDFFQIERVNVMADVTQMCEDAQRRHQEVLCMIETLYDGRSFEGASYTSRVYSSSYNSSNSISIIRKTQSCCIVPDSAT</sequence>
<dbReference type="AlphaFoldDB" id="A0A8H6Z1N4"/>
<evidence type="ECO:0000313" key="2">
    <source>
        <dbReference type="Proteomes" id="UP000620124"/>
    </source>
</evidence>
<dbReference type="CDD" id="cd21037">
    <property type="entry name" value="MLKL_NTD"/>
    <property type="match status" value="1"/>
</dbReference>
<keyword evidence="2" id="KW-1185">Reference proteome</keyword>
<dbReference type="InterPro" id="IPR059179">
    <property type="entry name" value="MLKL-like_MCAfunc"/>
</dbReference>
<evidence type="ECO:0000313" key="1">
    <source>
        <dbReference type="EMBL" id="KAF7368241.1"/>
    </source>
</evidence>
<accession>A0A8H6Z1N4</accession>
<reference evidence="1" key="1">
    <citation type="submission" date="2020-05" db="EMBL/GenBank/DDBJ databases">
        <title>Mycena genomes resolve the evolution of fungal bioluminescence.</title>
        <authorList>
            <person name="Tsai I.J."/>
        </authorList>
    </citation>
    <scope>NUCLEOTIDE SEQUENCE</scope>
    <source>
        <strain evidence="1">CCC161011</strain>
    </source>
</reference>
<dbReference type="InterPro" id="IPR036537">
    <property type="entry name" value="Adaptor_Cbl_N_dom_sf"/>
</dbReference>
<dbReference type="Proteomes" id="UP000620124">
    <property type="component" value="Unassembled WGS sequence"/>
</dbReference>